<feature type="compositionally biased region" description="Basic and acidic residues" evidence="1">
    <location>
        <begin position="230"/>
        <end position="244"/>
    </location>
</feature>
<evidence type="ECO:0000313" key="3">
    <source>
        <dbReference type="Proteomes" id="UP000807469"/>
    </source>
</evidence>
<evidence type="ECO:0000256" key="1">
    <source>
        <dbReference type="SAM" id="MobiDB-lite"/>
    </source>
</evidence>
<proteinExistence type="predicted"/>
<sequence length="257" mass="29465">MSSIQARFRNLKSSWNRVNKKHRISGFLTTSALHSIRSFSSGPRQIFPSWRTNVGGKFRMSPLSFVFLVPAATLVSLALDKSWLNYQDDMIYSEPTPEEEARFRWAYGPAYIQLPRPDSVPWRWRSDDDDDDDHIVRRYVATAQEEEEESEDSDELESEVEFSEDKHGDVEHRTTEAELDRDGRDSKREHENADRAKANNDKSHINTSIRKSAAGSSSLATSDYSGKLVKKCEGDLNARTEGRRNPVRRARAVNQNK</sequence>
<keyword evidence="3" id="KW-1185">Reference proteome</keyword>
<protein>
    <submittedName>
        <fullName evidence="2">Uncharacterized protein</fullName>
    </submittedName>
</protein>
<comment type="caution">
    <text evidence="2">The sequence shown here is derived from an EMBL/GenBank/DDBJ whole genome shotgun (WGS) entry which is preliminary data.</text>
</comment>
<dbReference type="Proteomes" id="UP000807469">
    <property type="component" value="Unassembled WGS sequence"/>
</dbReference>
<accession>A0A9P6CT11</accession>
<feature type="compositionally biased region" description="Polar residues" evidence="1">
    <location>
        <begin position="205"/>
        <end position="224"/>
    </location>
</feature>
<name>A0A9P6CT11_9AGAR</name>
<dbReference type="EMBL" id="MU155225">
    <property type="protein sequence ID" value="KAF9478836.1"/>
    <property type="molecule type" value="Genomic_DNA"/>
</dbReference>
<feature type="compositionally biased region" description="Basic and acidic residues" evidence="1">
    <location>
        <begin position="163"/>
        <end position="204"/>
    </location>
</feature>
<dbReference type="AlphaFoldDB" id="A0A9P6CT11"/>
<feature type="compositionally biased region" description="Acidic residues" evidence="1">
    <location>
        <begin position="144"/>
        <end position="162"/>
    </location>
</feature>
<reference evidence="2" key="1">
    <citation type="submission" date="2020-11" db="EMBL/GenBank/DDBJ databases">
        <authorList>
            <consortium name="DOE Joint Genome Institute"/>
            <person name="Ahrendt S."/>
            <person name="Riley R."/>
            <person name="Andreopoulos W."/>
            <person name="Labutti K."/>
            <person name="Pangilinan J."/>
            <person name="Ruiz-Duenas F.J."/>
            <person name="Barrasa J.M."/>
            <person name="Sanchez-Garcia M."/>
            <person name="Camarero S."/>
            <person name="Miyauchi S."/>
            <person name="Serrano A."/>
            <person name="Linde D."/>
            <person name="Babiker R."/>
            <person name="Drula E."/>
            <person name="Ayuso-Fernandez I."/>
            <person name="Pacheco R."/>
            <person name="Padilla G."/>
            <person name="Ferreira P."/>
            <person name="Barriuso J."/>
            <person name="Kellner H."/>
            <person name="Castanera R."/>
            <person name="Alfaro M."/>
            <person name="Ramirez L."/>
            <person name="Pisabarro A.G."/>
            <person name="Kuo A."/>
            <person name="Tritt A."/>
            <person name="Lipzen A."/>
            <person name="He G."/>
            <person name="Yan M."/>
            <person name="Ng V."/>
            <person name="Cullen D."/>
            <person name="Martin F."/>
            <person name="Rosso M.-N."/>
            <person name="Henrissat B."/>
            <person name="Hibbett D."/>
            <person name="Martinez A.T."/>
            <person name="Grigoriev I.V."/>
        </authorList>
    </citation>
    <scope>NUCLEOTIDE SEQUENCE</scope>
    <source>
        <strain evidence="2">CIRM-BRFM 674</strain>
    </source>
</reference>
<feature type="region of interest" description="Disordered" evidence="1">
    <location>
        <begin position="142"/>
        <end position="257"/>
    </location>
</feature>
<organism evidence="2 3">
    <name type="scientific">Pholiota conissans</name>
    <dbReference type="NCBI Taxonomy" id="109636"/>
    <lineage>
        <taxon>Eukaryota</taxon>
        <taxon>Fungi</taxon>
        <taxon>Dikarya</taxon>
        <taxon>Basidiomycota</taxon>
        <taxon>Agaricomycotina</taxon>
        <taxon>Agaricomycetes</taxon>
        <taxon>Agaricomycetidae</taxon>
        <taxon>Agaricales</taxon>
        <taxon>Agaricineae</taxon>
        <taxon>Strophariaceae</taxon>
        <taxon>Pholiota</taxon>
    </lineage>
</organism>
<evidence type="ECO:0000313" key="2">
    <source>
        <dbReference type="EMBL" id="KAF9478836.1"/>
    </source>
</evidence>
<gene>
    <name evidence="2" type="ORF">BDN70DRAFT_895389</name>
</gene>